<dbReference type="AlphaFoldDB" id="W7X6L8"/>
<accession>W7X6L8</accession>
<dbReference type="EMBL" id="GG662470">
    <property type="protein sequence ID" value="EWS72018.1"/>
    <property type="molecule type" value="Genomic_DNA"/>
</dbReference>
<evidence type="ECO:0000313" key="1">
    <source>
        <dbReference type="EMBL" id="EWS72018.1"/>
    </source>
</evidence>
<gene>
    <name evidence="1" type="ORF">TTHERM_001080486</name>
</gene>
<dbReference type="Gene3D" id="3.80.10.10">
    <property type="entry name" value="Ribonuclease Inhibitor"/>
    <property type="match status" value="1"/>
</dbReference>
<dbReference type="InterPro" id="IPR032675">
    <property type="entry name" value="LRR_dom_sf"/>
</dbReference>
<dbReference type="GeneID" id="24441634"/>
<protein>
    <submittedName>
        <fullName evidence="1">Uncharacterized protein</fullName>
    </submittedName>
</protein>
<dbReference type="RefSeq" id="XP_012655448.1">
    <property type="nucleotide sequence ID" value="XM_012799994.1"/>
</dbReference>
<proteinExistence type="predicted"/>
<dbReference type="OrthoDB" id="120976at2759"/>
<keyword evidence="2" id="KW-1185">Reference proteome</keyword>
<evidence type="ECO:0000313" key="2">
    <source>
        <dbReference type="Proteomes" id="UP000009168"/>
    </source>
</evidence>
<sequence>MNEINFYLCLFFIFKNLQIISQNQNNQSFKKSKLKQKQSIKFMKLDSLQEILQSGSFEEDNLQLNLSQIKDLNINSLVSKLLEFLHLQNLTVDLKCNSNWIDELNIFLNILPQFNNLLFLNIDLSNNKISQKLCKDLGVTLPGCKNLICLNLNLSNNSICCQSISYLAVSFPQIKYLKEIYLNLSYNLIDDQGLIHLGNSLRKSRSIIISKIFLWVNENSADGYKLFLNQLKKSQKLVKYKN</sequence>
<dbReference type="SUPFAM" id="SSF52047">
    <property type="entry name" value="RNI-like"/>
    <property type="match status" value="1"/>
</dbReference>
<name>W7X6L8_TETTS</name>
<dbReference type="KEGG" id="tet:TTHERM_001080486"/>
<dbReference type="Proteomes" id="UP000009168">
    <property type="component" value="Unassembled WGS sequence"/>
</dbReference>
<reference evidence="2" key="1">
    <citation type="journal article" date="2006" name="PLoS Biol.">
        <title>Macronuclear genome sequence of the ciliate Tetrahymena thermophila, a model eukaryote.</title>
        <authorList>
            <person name="Eisen J.A."/>
            <person name="Coyne R.S."/>
            <person name="Wu M."/>
            <person name="Wu D."/>
            <person name="Thiagarajan M."/>
            <person name="Wortman J.R."/>
            <person name="Badger J.H."/>
            <person name="Ren Q."/>
            <person name="Amedeo P."/>
            <person name="Jones K.M."/>
            <person name="Tallon L.J."/>
            <person name="Delcher A.L."/>
            <person name="Salzberg S.L."/>
            <person name="Silva J.C."/>
            <person name="Haas B.J."/>
            <person name="Majoros W.H."/>
            <person name="Farzad M."/>
            <person name="Carlton J.M."/>
            <person name="Smith R.K. Jr."/>
            <person name="Garg J."/>
            <person name="Pearlman R.E."/>
            <person name="Karrer K.M."/>
            <person name="Sun L."/>
            <person name="Manning G."/>
            <person name="Elde N.C."/>
            <person name="Turkewitz A.P."/>
            <person name="Asai D.J."/>
            <person name="Wilkes D.E."/>
            <person name="Wang Y."/>
            <person name="Cai H."/>
            <person name="Collins K."/>
            <person name="Stewart B.A."/>
            <person name="Lee S.R."/>
            <person name="Wilamowska K."/>
            <person name="Weinberg Z."/>
            <person name="Ruzzo W.L."/>
            <person name="Wloga D."/>
            <person name="Gaertig J."/>
            <person name="Frankel J."/>
            <person name="Tsao C.-C."/>
            <person name="Gorovsky M.A."/>
            <person name="Keeling P.J."/>
            <person name="Waller R.F."/>
            <person name="Patron N.J."/>
            <person name="Cherry J.M."/>
            <person name="Stover N.A."/>
            <person name="Krieger C.J."/>
            <person name="del Toro C."/>
            <person name="Ryder H.F."/>
            <person name="Williamson S.C."/>
            <person name="Barbeau R.A."/>
            <person name="Hamilton E.P."/>
            <person name="Orias E."/>
        </authorList>
    </citation>
    <scope>NUCLEOTIDE SEQUENCE [LARGE SCALE GENOMIC DNA]</scope>
    <source>
        <strain evidence="2">SB210</strain>
    </source>
</reference>
<organism evidence="1 2">
    <name type="scientific">Tetrahymena thermophila (strain SB210)</name>
    <dbReference type="NCBI Taxonomy" id="312017"/>
    <lineage>
        <taxon>Eukaryota</taxon>
        <taxon>Sar</taxon>
        <taxon>Alveolata</taxon>
        <taxon>Ciliophora</taxon>
        <taxon>Intramacronucleata</taxon>
        <taxon>Oligohymenophorea</taxon>
        <taxon>Hymenostomatida</taxon>
        <taxon>Tetrahymenina</taxon>
        <taxon>Tetrahymenidae</taxon>
        <taxon>Tetrahymena</taxon>
    </lineage>
</organism>
<dbReference type="InParanoid" id="W7X6L8"/>